<dbReference type="PATRIC" id="fig|411473.3.peg.764"/>
<dbReference type="STRING" id="411473.RUMCAL_00933"/>
<accession>U2KX59</accession>
<name>U2KX59_9FIRM</name>
<reference evidence="1 2" key="1">
    <citation type="submission" date="2013-07" db="EMBL/GenBank/DDBJ databases">
        <authorList>
            <person name="Weinstock G."/>
            <person name="Sodergren E."/>
            <person name="Wylie T."/>
            <person name="Fulton L."/>
            <person name="Fulton R."/>
            <person name="Fronick C."/>
            <person name="O'Laughlin M."/>
            <person name="Godfrey J."/>
            <person name="Miner T."/>
            <person name="Herter B."/>
            <person name="Appelbaum E."/>
            <person name="Cordes M."/>
            <person name="Lek S."/>
            <person name="Wollam A."/>
            <person name="Pepin K.H."/>
            <person name="Palsikar V.B."/>
            <person name="Mitreva M."/>
            <person name="Wilson R.K."/>
        </authorList>
    </citation>
    <scope>NUCLEOTIDE SEQUENCE [LARGE SCALE GENOMIC DNA]</scope>
    <source>
        <strain evidence="1 2">ATCC 27760</strain>
    </source>
</reference>
<comment type="caution">
    <text evidence="1">The sequence shown here is derived from an EMBL/GenBank/DDBJ whole genome shotgun (WGS) entry which is preliminary data.</text>
</comment>
<keyword evidence="2" id="KW-1185">Reference proteome</keyword>
<dbReference type="Proteomes" id="UP000016662">
    <property type="component" value="Unassembled WGS sequence"/>
</dbReference>
<dbReference type="AlphaFoldDB" id="U2KX59"/>
<evidence type="ECO:0000313" key="1">
    <source>
        <dbReference type="EMBL" id="ERJ96680.1"/>
    </source>
</evidence>
<gene>
    <name evidence="1" type="ORF">RUMCAL_00933</name>
</gene>
<dbReference type="RefSeq" id="WP_021682396.1">
    <property type="nucleotide sequence ID" value="NZ_KI260415.1"/>
</dbReference>
<organism evidence="1 2">
    <name type="scientific">Ruminococcus callidus ATCC 27760</name>
    <dbReference type="NCBI Taxonomy" id="411473"/>
    <lineage>
        <taxon>Bacteria</taxon>
        <taxon>Bacillati</taxon>
        <taxon>Bacillota</taxon>
        <taxon>Clostridia</taxon>
        <taxon>Eubacteriales</taxon>
        <taxon>Oscillospiraceae</taxon>
        <taxon>Ruminococcus</taxon>
    </lineage>
</organism>
<dbReference type="HOGENOM" id="CLU_1668123_0_0_9"/>
<dbReference type="GeneID" id="93694279"/>
<evidence type="ECO:0000313" key="2">
    <source>
        <dbReference type="Proteomes" id="UP000016662"/>
    </source>
</evidence>
<protein>
    <submittedName>
        <fullName evidence="1">Uncharacterized protein</fullName>
    </submittedName>
</protein>
<sequence>MYGMVLGGAWLLSVSETAIEVLHHPSETFEFDSVVKLVQQYGNASQQKLAEQYACTPNDTLKRQLIAVYQDTWCKVRAWGVFQETVTFRIASVTYQWYPAITAFLRANPRFRESKITVEPEQAWEKRAYIDAVPYDVILNPANRERFPKALTSGTDFR</sequence>
<dbReference type="EMBL" id="AWVF01000109">
    <property type="protein sequence ID" value="ERJ96680.1"/>
    <property type="molecule type" value="Genomic_DNA"/>
</dbReference>
<proteinExistence type="predicted"/>
<dbReference type="OrthoDB" id="2083625at2"/>